<evidence type="ECO:0000313" key="3">
    <source>
        <dbReference type="EMBL" id="SFJ37436.1"/>
    </source>
</evidence>
<dbReference type="GeneID" id="98664566"/>
<keyword evidence="1" id="KW-0812">Transmembrane</keyword>
<evidence type="ECO:0000313" key="4">
    <source>
        <dbReference type="Proteomes" id="UP000183299"/>
    </source>
</evidence>
<dbReference type="OrthoDB" id="5186924at2"/>
<keyword evidence="4" id="KW-1185">Reference proteome</keyword>
<dbReference type="Proteomes" id="UP000183299">
    <property type="component" value="Unassembled WGS sequence"/>
</dbReference>
<accession>A0A1I3QWB4</accession>
<feature type="transmembrane region" description="Helical" evidence="1">
    <location>
        <begin position="115"/>
        <end position="137"/>
    </location>
</feature>
<feature type="domain" description="DUF1468" evidence="2">
    <location>
        <begin position="10"/>
        <end position="142"/>
    </location>
</feature>
<dbReference type="AlphaFoldDB" id="A0A1I3QWB4"/>
<feature type="transmembrane region" description="Helical" evidence="1">
    <location>
        <begin position="83"/>
        <end position="109"/>
    </location>
</feature>
<keyword evidence="1" id="KW-1133">Transmembrane helix</keyword>
<keyword evidence="1" id="KW-0472">Membrane</keyword>
<evidence type="ECO:0000259" key="2">
    <source>
        <dbReference type="Pfam" id="PF07331"/>
    </source>
</evidence>
<organism evidence="3 4">
    <name type="scientific">Celeribacter halophilus</name>
    <dbReference type="NCBI Taxonomy" id="576117"/>
    <lineage>
        <taxon>Bacteria</taxon>
        <taxon>Pseudomonadati</taxon>
        <taxon>Pseudomonadota</taxon>
        <taxon>Alphaproteobacteria</taxon>
        <taxon>Rhodobacterales</taxon>
        <taxon>Roseobacteraceae</taxon>
        <taxon>Celeribacter</taxon>
    </lineage>
</organism>
<protein>
    <submittedName>
        <fullName evidence="3">Tripartite tricarboxylate transporter TctB family protein</fullName>
    </submittedName>
</protein>
<proteinExistence type="predicted"/>
<dbReference type="RefSeq" id="WP_066601994.1">
    <property type="nucleotide sequence ID" value="NZ_FORY01000004.1"/>
</dbReference>
<dbReference type="EMBL" id="FORY01000004">
    <property type="protein sequence ID" value="SFJ37436.1"/>
    <property type="molecule type" value="Genomic_DNA"/>
</dbReference>
<dbReference type="STRING" id="576117.SAMN04488138_104109"/>
<feature type="transmembrane region" description="Helical" evidence="1">
    <location>
        <begin position="41"/>
        <end position="63"/>
    </location>
</feature>
<name>A0A1I3QWB4_9RHOB</name>
<dbReference type="InterPro" id="IPR009936">
    <property type="entry name" value="DUF1468"/>
</dbReference>
<evidence type="ECO:0000256" key="1">
    <source>
        <dbReference type="SAM" id="Phobius"/>
    </source>
</evidence>
<reference evidence="3 4" key="1">
    <citation type="submission" date="2016-10" db="EMBL/GenBank/DDBJ databases">
        <authorList>
            <person name="de Groot N.N."/>
        </authorList>
    </citation>
    <scope>NUCLEOTIDE SEQUENCE [LARGE SCALE GENOMIC DNA]</scope>
    <source>
        <strain evidence="3 4">CGMCC 1.8891</strain>
    </source>
</reference>
<dbReference type="Pfam" id="PF07331">
    <property type="entry name" value="TctB"/>
    <property type="match status" value="1"/>
</dbReference>
<gene>
    <name evidence="3" type="ORF">SAMN04488138_104109</name>
</gene>
<sequence length="148" mass="15919">MRRDIDDVLWGGILALLGLGVAAYASVQYDMGDLRRMGPGFFPIVLGVVLFGLGLVIGLPAWWRKAEAKPLAWRETLAVAASLLFFGFALDRVGLLLTTAITVLLASSVAPHKGILWRVVLSLVITLLAAGVFILALQMPIPVGPWSR</sequence>